<dbReference type="RefSeq" id="WP_265558426.1">
    <property type="nucleotide sequence ID" value="NZ_CP092471.1"/>
</dbReference>
<protein>
    <submittedName>
        <fullName evidence="4">Phage major capsid protein</fullName>
    </submittedName>
</protein>
<dbReference type="Proteomes" id="UP001065265">
    <property type="component" value="Chromosome"/>
</dbReference>
<evidence type="ECO:0000256" key="1">
    <source>
        <dbReference type="ARBA" id="ARBA00004328"/>
    </source>
</evidence>
<accession>A0ABY5T1W7</accession>
<evidence type="ECO:0000313" key="5">
    <source>
        <dbReference type="Proteomes" id="UP001065265"/>
    </source>
</evidence>
<dbReference type="InterPro" id="IPR054612">
    <property type="entry name" value="Phage_capsid-like_C"/>
</dbReference>
<evidence type="ECO:0000259" key="3">
    <source>
        <dbReference type="Pfam" id="PF05065"/>
    </source>
</evidence>
<dbReference type="SUPFAM" id="SSF56563">
    <property type="entry name" value="Major capsid protein gp5"/>
    <property type="match status" value="1"/>
</dbReference>
<organism evidence="4 5">
    <name type="scientific">Qipengyuania spongiae</name>
    <dbReference type="NCBI Taxonomy" id="2909673"/>
    <lineage>
        <taxon>Bacteria</taxon>
        <taxon>Pseudomonadati</taxon>
        <taxon>Pseudomonadota</taxon>
        <taxon>Alphaproteobacteria</taxon>
        <taxon>Sphingomonadales</taxon>
        <taxon>Erythrobacteraceae</taxon>
        <taxon>Qipengyuania</taxon>
    </lineage>
</organism>
<feature type="region of interest" description="Disordered" evidence="2">
    <location>
        <begin position="92"/>
        <end position="112"/>
    </location>
</feature>
<dbReference type="Gene3D" id="3.30.2320.10">
    <property type="entry name" value="hypothetical protein PF0899 domain"/>
    <property type="match status" value="1"/>
</dbReference>
<evidence type="ECO:0000313" key="4">
    <source>
        <dbReference type="EMBL" id="UVI39246.1"/>
    </source>
</evidence>
<proteinExistence type="predicted"/>
<name>A0ABY5T1W7_9SPHN</name>
<dbReference type="NCBIfam" id="TIGR01554">
    <property type="entry name" value="major_cap_HK97"/>
    <property type="match status" value="1"/>
</dbReference>
<evidence type="ECO:0000256" key="2">
    <source>
        <dbReference type="SAM" id="MobiDB-lite"/>
    </source>
</evidence>
<gene>
    <name evidence="4" type="ORF">L1F33_13600</name>
</gene>
<comment type="subcellular location">
    <subcellularLocation>
        <location evidence="1">Virion</location>
    </subcellularLocation>
</comment>
<feature type="domain" description="Phage capsid-like C-terminal" evidence="3">
    <location>
        <begin position="103"/>
        <end position="363"/>
    </location>
</feature>
<dbReference type="Gene3D" id="3.30.2400.10">
    <property type="entry name" value="Major capsid protein gp5"/>
    <property type="match status" value="1"/>
</dbReference>
<keyword evidence="5" id="KW-1185">Reference proteome</keyword>
<sequence>MNALTKDFTDAVEAQFKSLNEDVQRALKDANTANGIIHELEQKMARPRSGDYSPISAGQKVAESDEIKALAERASSQPARVKVEVKNITTAPTSGGALDNTMRDPNVNGLPGRTPRIRNLLTVLDTNSGNVEYVAQTTRDNQAAMQVEGELKAQSDYAWEIRNLPIRTIAHWVPASVQVLADAPQLRSIIDTELRYGLALKEDEQLLNGSGTGVNLTGLVTEATAFADPLSLTDPTMIDTVGVGMLQVSLADYTPNGVVMHPSDWMRIRLLKDADGKYLLGDPQSNPNPLLFGLPVVATTAMPIDKFLIGDFRAAATLYDREEANVVLSTEHADFFVRNLVAIRAEERLGLAIKNPLALSYGDFGNA</sequence>
<dbReference type="InterPro" id="IPR024455">
    <property type="entry name" value="Phage_capsid"/>
</dbReference>
<dbReference type="EMBL" id="CP092471">
    <property type="protein sequence ID" value="UVI39246.1"/>
    <property type="molecule type" value="Genomic_DNA"/>
</dbReference>
<dbReference type="Pfam" id="PF05065">
    <property type="entry name" value="Phage_capsid"/>
    <property type="match status" value="1"/>
</dbReference>
<reference evidence="4" key="1">
    <citation type="submission" date="2022-02" db="EMBL/GenBank/DDBJ databases">
        <title>Qipengyuania spongiae sp. nov., isolated from marine sponge.</title>
        <authorList>
            <person name="Li Z."/>
            <person name="Zhang M."/>
        </authorList>
    </citation>
    <scope>NUCLEOTIDE SEQUENCE</scope>
    <source>
        <strain evidence="4">PHS-Z21</strain>
    </source>
</reference>